<dbReference type="eggNOG" id="COG2304">
    <property type="taxonomic scope" value="Bacteria"/>
</dbReference>
<protein>
    <recommendedName>
        <fullName evidence="3">VWFA domain-containing protein</fullName>
    </recommendedName>
</protein>
<proteinExistence type="predicted"/>
<evidence type="ECO:0000313" key="5">
    <source>
        <dbReference type="Proteomes" id="UP000010471"/>
    </source>
</evidence>
<dbReference type="AlphaFoldDB" id="K9WQW2"/>
<feature type="signal peptide" evidence="2">
    <location>
        <begin position="1"/>
        <end position="19"/>
    </location>
</feature>
<keyword evidence="2" id="KW-0732">Signal</keyword>
<dbReference type="PROSITE" id="PS50234">
    <property type="entry name" value="VWFA"/>
    <property type="match status" value="1"/>
</dbReference>
<dbReference type="InterPro" id="IPR010607">
    <property type="entry name" value="DUF1194"/>
</dbReference>
<evidence type="ECO:0000313" key="4">
    <source>
        <dbReference type="EMBL" id="AFZ21957.1"/>
    </source>
</evidence>
<dbReference type="SUPFAM" id="SSF53300">
    <property type="entry name" value="vWA-like"/>
    <property type="match status" value="1"/>
</dbReference>
<accession>K9WQW2</accession>
<dbReference type="HOGENOM" id="CLU_064451_0_1_3"/>
<reference evidence="4 5" key="1">
    <citation type="submission" date="2012-06" db="EMBL/GenBank/DDBJ databases">
        <title>Finished chromosome of genome of Microcoleus sp. PCC 7113.</title>
        <authorList>
            <consortium name="US DOE Joint Genome Institute"/>
            <person name="Gugger M."/>
            <person name="Coursin T."/>
            <person name="Rippka R."/>
            <person name="Tandeau De Marsac N."/>
            <person name="Huntemann M."/>
            <person name="Wei C.-L."/>
            <person name="Han J."/>
            <person name="Detter J.C."/>
            <person name="Han C."/>
            <person name="Tapia R."/>
            <person name="Chen A."/>
            <person name="Kyrpides N."/>
            <person name="Mavromatis K."/>
            <person name="Markowitz V."/>
            <person name="Szeto E."/>
            <person name="Ivanova N."/>
            <person name="Pagani I."/>
            <person name="Pati A."/>
            <person name="Goodwin L."/>
            <person name="Nordberg H.P."/>
            <person name="Cantor M.N."/>
            <person name="Hua S.X."/>
            <person name="Woyke T."/>
            <person name="Kerfeld C.A."/>
        </authorList>
    </citation>
    <scope>NUCLEOTIDE SEQUENCE [LARGE SCALE GENOMIC DNA]</scope>
    <source>
        <strain evidence="4 5">PCC 7113</strain>
    </source>
</reference>
<dbReference type="OrthoDB" id="9792179at2"/>
<dbReference type="Pfam" id="PF06707">
    <property type="entry name" value="DUF1194"/>
    <property type="match status" value="1"/>
</dbReference>
<dbReference type="EMBL" id="CP003630">
    <property type="protein sequence ID" value="AFZ21957.1"/>
    <property type="molecule type" value="Genomic_DNA"/>
</dbReference>
<dbReference type="KEGG" id="mic:Mic7113_6370"/>
<evidence type="ECO:0000256" key="2">
    <source>
        <dbReference type="SAM" id="SignalP"/>
    </source>
</evidence>
<organism evidence="4 5">
    <name type="scientific">Allocoleopsis franciscana PCC 7113</name>
    <dbReference type="NCBI Taxonomy" id="1173027"/>
    <lineage>
        <taxon>Bacteria</taxon>
        <taxon>Bacillati</taxon>
        <taxon>Cyanobacteriota</taxon>
        <taxon>Cyanophyceae</taxon>
        <taxon>Coleofasciculales</taxon>
        <taxon>Coleofasciculaceae</taxon>
        <taxon>Allocoleopsis</taxon>
        <taxon>Allocoleopsis franciscana</taxon>
    </lineage>
</organism>
<keyword evidence="5" id="KW-1185">Reference proteome</keyword>
<gene>
    <name evidence="4" type="ORF">Mic7113_6370</name>
</gene>
<dbReference type="STRING" id="1173027.Mic7113_6370"/>
<name>K9WQW2_9CYAN</name>
<dbReference type="Proteomes" id="UP000010471">
    <property type="component" value="Chromosome"/>
</dbReference>
<evidence type="ECO:0000259" key="3">
    <source>
        <dbReference type="PROSITE" id="PS50234"/>
    </source>
</evidence>
<dbReference type="InterPro" id="IPR036465">
    <property type="entry name" value="vWFA_dom_sf"/>
</dbReference>
<evidence type="ECO:0000256" key="1">
    <source>
        <dbReference type="SAM" id="MobiDB-lite"/>
    </source>
</evidence>
<feature type="chain" id="PRO_5003938214" description="VWFA domain-containing protein" evidence="2">
    <location>
        <begin position="20"/>
        <end position="316"/>
    </location>
</feature>
<feature type="domain" description="VWFA" evidence="3">
    <location>
        <begin position="45"/>
        <end position="235"/>
    </location>
</feature>
<dbReference type="InterPro" id="IPR002035">
    <property type="entry name" value="VWF_A"/>
</dbReference>
<feature type="region of interest" description="Disordered" evidence="1">
    <location>
        <begin position="243"/>
        <end position="291"/>
    </location>
</feature>
<dbReference type="Gene3D" id="3.40.50.410">
    <property type="entry name" value="von Willebrand factor, type A domain"/>
    <property type="match status" value="1"/>
</dbReference>
<sequence length="316" mass="32901">MPNQLVSQSLLSKILPSFAAIASLGFTVAAQLPASAATLIPVSVELSLLVDVSPSISSSEYALQMGGYRDAFVRLSSEFGSGSFGSVAINLIQWAGGNQQEQSIPWTFLNDQASALQFADTIGALVRPANFGGTAPGSAIQFATPLFSSNDYDGQRWVIDVSGDGRATSGVSTSLARDNALAAGVSVINGLPIVTTGSGTSLETWYRNNIQGGDGSFTIAANGFEDVGRALEQKLRWELTSTSTNIPSTDIPSTNIPSTDIPSTDVPSTDVPSTDVPSTDVPSTDVPSTDVPSTDVLSTLWESILPKAVSTNTCTW</sequence>
<dbReference type="PATRIC" id="fig|1173027.3.peg.7047"/>